<dbReference type="AlphaFoldDB" id="A0A5M6DP85"/>
<comment type="caution">
    <text evidence="2">The sequence shown here is derived from an EMBL/GenBank/DDBJ whole genome shotgun (WGS) entry which is preliminary data.</text>
</comment>
<evidence type="ECO:0000313" key="2">
    <source>
        <dbReference type="EMBL" id="KAA5547980.1"/>
    </source>
</evidence>
<feature type="domain" description="DUF2383" evidence="1">
    <location>
        <begin position="8"/>
        <end position="115"/>
    </location>
</feature>
<name>A0A5M6DP85_9BACT</name>
<proteinExistence type="predicted"/>
<dbReference type="InterPro" id="IPR016920">
    <property type="entry name" value="UCP029477"/>
</dbReference>
<dbReference type="Proteomes" id="UP000323426">
    <property type="component" value="Unassembled WGS sequence"/>
</dbReference>
<organism evidence="2 3">
    <name type="scientific">Adhaeribacter rhizoryzae</name>
    <dbReference type="NCBI Taxonomy" id="2607907"/>
    <lineage>
        <taxon>Bacteria</taxon>
        <taxon>Pseudomonadati</taxon>
        <taxon>Bacteroidota</taxon>
        <taxon>Cytophagia</taxon>
        <taxon>Cytophagales</taxon>
        <taxon>Hymenobacteraceae</taxon>
        <taxon>Adhaeribacter</taxon>
    </lineage>
</organism>
<dbReference type="PIRSF" id="PIRSF029477">
    <property type="entry name" value="UCP029477"/>
    <property type="match status" value="1"/>
</dbReference>
<gene>
    <name evidence="2" type="ORF">F0145_08575</name>
</gene>
<keyword evidence="3" id="KW-1185">Reference proteome</keyword>
<dbReference type="NCBIfam" id="TIGR02284">
    <property type="entry name" value="PA2169 family four-helix-bundle protein"/>
    <property type="match status" value="1"/>
</dbReference>
<evidence type="ECO:0000313" key="3">
    <source>
        <dbReference type="Proteomes" id="UP000323426"/>
    </source>
</evidence>
<dbReference type="Gene3D" id="1.20.1260.10">
    <property type="match status" value="1"/>
</dbReference>
<dbReference type="EMBL" id="VWSF01000004">
    <property type="protein sequence ID" value="KAA5547980.1"/>
    <property type="molecule type" value="Genomic_DNA"/>
</dbReference>
<dbReference type="Pfam" id="PF09537">
    <property type="entry name" value="DUF2383"/>
    <property type="match status" value="1"/>
</dbReference>
<accession>A0A5M6DP85</accession>
<sequence length="148" mass="17021">MERNNEYVSVVSHLIERCKDGSVGYKHASDDVEDQDLKQLFRKYAVQRDTMITELQDALHQIGQTQSEAPSLEGKVHRTWMDLSSALLSKDRKQVLNECERGEDYAVAAYDKALKADLPGQLKTIVQKQYQQVKEAHDTIRDLRDQTK</sequence>
<protein>
    <submittedName>
        <fullName evidence="2">PA2169 family four-helix-bundle protein</fullName>
    </submittedName>
</protein>
<dbReference type="InterPro" id="IPR011971">
    <property type="entry name" value="CHP02284"/>
</dbReference>
<evidence type="ECO:0000259" key="1">
    <source>
        <dbReference type="Pfam" id="PF09537"/>
    </source>
</evidence>
<dbReference type="RefSeq" id="WP_150087896.1">
    <property type="nucleotide sequence ID" value="NZ_VWSF01000004.1"/>
</dbReference>
<dbReference type="InterPro" id="IPR019052">
    <property type="entry name" value="DUF2383"/>
</dbReference>
<dbReference type="InterPro" id="IPR012347">
    <property type="entry name" value="Ferritin-like"/>
</dbReference>
<reference evidence="2 3" key="1">
    <citation type="submission" date="2019-09" db="EMBL/GenBank/DDBJ databases">
        <title>Genome sequence and assembly of Adhaeribacter sp.</title>
        <authorList>
            <person name="Chhetri G."/>
        </authorList>
    </citation>
    <scope>NUCLEOTIDE SEQUENCE [LARGE SCALE GENOMIC DNA]</scope>
    <source>
        <strain evidence="2 3">DK36</strain>
    </source>
</reference>